<sequence>MEDERIWDFERSLWLGGETHYRDLVDESCVMVLPQPPYVFSGSGAKERLSDTPRWQKVAFSDQTVSRPQDGLIVIGYTARAQHSDRGDYVAHCTSTLRRLAHEEWRVVQHQQTLTPTAR</sequence>
<dbReference type="Proteomes" id="UP001157910">
    <property type="component" value="Unassembled WGS sequence"/>
</dbReference>
<proteinExistence type="predicted"/>
<evidence type="ECO:0000313" key="2">
    <source>
        <dbReference type="Proteomes" id="UP001157910"/>
    </source>
</evidence>
<comment type="caution">
    <text evidence="1">The sequence shown here is derived from an EMBL/GenBank/DDBJ whole genome shotgun (WGS) entry which is preliminary data.</text>
</comment>
<gene>
    <name evidence="1" type="ORF">SAMN06296065_106198</name>
</gene>
<reference evidence="1 2" key="1">
    <citation type="submission" date="2017-05" db="EMBL/GenBank/DDBJ databases">
        <authorList>
            <person name="Varghese N."/>
            <person name="Submissions S."/>
        </authorList>
    </citation>
    <scope>NUCLEOTIDE SEQUENCE [LARGE SCALE GENOMIC DNA]</scope>
    <source>
        <strain evidence="1 2">SM16</strain>
    </source>
</reference>
<name>A0ABY1QIG7_9SPHN</name>
<protein>
    <recommendedName>
        <fullName evidence="3">DUF4440 domain-containing protein</fullName>
    </recommendedName>
</protein>
<accession>A0ABY1QIG7</accession>
<evidence type="ECO:0000313" key="1">
    <source>
        <dbReference type="EMBL" id="SMP72324.1"/>
    </source>
</evidence>
<keyword evidence="2" id="KW-1185">Reference proteome</keyword>
<dbReference type="RefSeq" id="WP_283406398.1">
    <property type="nucleotide sequence ID" value="NZ_FXUI01000006.1"/>
</dbReference>
<dbReference type="EMBL" id="FXUI01000006">
    <property type="protein sequence ID" value="SMP72324.1"/>
    <property type="molecule type" value="Genomic_DNA"/>
</dbReference>
<evidence type="ECO:0008006" key="3">
    <source>
        <dbReference type="Google" id="ProtNLM"/>
    </source>
</evidence>
<organism evidence="1 2">
    <name type="scientific">Novosphingobium panipatense</name>
    <dbReference type="NCBI Taxonomy" id="428991"/>
    <lineage>
        <taxon>Bacteria</taxon>
        <taxon>Pseudomonadati</taxon>
        <taxon>Pseudomonadota</taxon>
        <taxon>Alphaproteobacteria</taxon>
        <taxon>Sphingomonadales</taxon>
        <taxon>Sphingomonadaceae</taxon>
        <taxon>Novosphingobium</taxon>
    </lineage>
</organism>